<accession>A0A9D4ZG54</accession>
<dbReference type="InterPro" id="IPR003441">
    <property type="entry name" value="NAC-dom"/>
</dbReference>
<feature type="region of interest" description="Disordered" evidence="6">
    <location>
        <begin position="276"/>
        <end position="296"/>
    </location>
</feature>
<dbReference type="GO" id="GO:0006355">
    <property type="term" value="P:regulation of DNA-templated transcription"/>
    <property type="evidence" value="ECO:0007669"/>
    <property type="project" value="InterPro"/>
</dbReference>
<evidence type="ECO:0000313" key="8">
    <source>
        <dbReference type="EMBL" id="KAI5071950.1"/>
    </source>
</evidence>
<dbReference type="OrthoDB" id="1912886at2759"/>
<proteinExistence type="predicted"/>
<dbReference type="GO" id="GO:0005634">
    <property type="term" value="C:nucleus"/>
    <property type="evidence" value="ECO:0007669"/>
    <property type="project" value="UniProtKB-SubCell"/>
</dbReference>
<evidence type="ECO:0000313" key="9">
    <source>
        <dbReference type="Proteomes" id="UP000886520"/>
    </source>
</evidence>
<reference evidence="8" key="1">
    <citation type="submission" date="2021-01" db="EMBL/GenBank/DDBJ databases">
        <title>Adiantum capillus-veneris genome.</title>
        <authorList>
            <person name="Fang Y."/>
            <person name="Liao Q."/>
        </authorList>
    </citation>
    <scope>NUCLEOTIDE SEQUENCE</scope>
    <source>
        <strain evidence="8">H3</strain>
        <tissue evidence="8">Leaf</tissue>
    </source>
</reference>
<dbReference type="InterPro" id="IPR036093">
    <property type="entry name" value="NAC_dom_sf"/>
</dbReference>
<evidence type="ECO:0000256" key="2">
    <source>
        <dbReference type="ARBA" id="ARBA00023015"/>
    </source>
</evidence>
<dbReference type="AlphaFoldDB" id="A0A9D4ZG54"/>
<keyword evidence="4" id="KW-0804">Transcription</keyword>
<comment type="caution">
    <text evidence="8">The sequence shown here is derived from an EMBL/GenBank/DDBJ whole genome shotgun (WGS) entry which is preliminary data.</text>
</comment>
<dbReference type="PANTHER" id="PTHR31744:SF210">
    <property type="entry name" value="NAC DOMAIN-CONTAINING PROTEIN 86-LIKE"/>
    <property type="match status" value="1"/>
</dbReference>
<evidence type="ECO:0000256" key="3">
    <source>
        <dbReference type="ARBA" id="ARBA00023125"/>
    </source>
</evidence>
<evidence type="ECO:0000256" key="5">
    <source>
        <dbReference type="ARBA" id="ARBA00023242"/>
    </source>
</evidence>
<dbReference type="Gene3D" id="2.170.150.80">
    <property type="entry name" value="NAC domain"/>
    <property type="match status" value="1"/>
</dbReference>
<evidence type="ECO:0000256" key="4">
    <source>
        <dbReference type="ARBA" id="ARBA00023163"/>
    </source>
</evidence>
<dbReference type="Pfam" id="PF02365">
    <property type="entry name" value="NAM"/>
    <property type="match status" value="1"/>
</dbReference>
<name>A0A9D4ZG54_ADICA</name>
<evidence type="ECO:0000256" key="1">
    <source>
        <dbReference type="ARBA" id="ARBA00004123"/>
    </source>
</evidence>
<protein>
    <recommendedName>
        <fullName evidence="7">NAC domain-containing protein</fullName>
    </recommendedName>
</protein>
<organism evidence="8 9">
    <name type="scientific">Adiantum capillus-veneris</name>
    <name type="common">Maidenhair fern</name>
    <dbReference type="NCBI Taxonomy" id="13818"/>
    <lineage>
        <taxon>Eukaryota</taxon>
        <taxon>Viridiplantae</taxon>
        <taxon>Streptophyta</taxon>
        <taxon>Embryophyta</taxon>
        <taxon>Tracheophyta</taxon>
        <taxon>Polypodiopsida</taxon>
        <taxon>Polypodiidae</taxon>
        <taxon>Polypodiales</taxon>
        <taxon>Pteridineae</taxon>
        <taxon>Pteridaceae</taxon>
        <taxon>Vittarioideae</taxon>
        <taxon>Adiantum</taxon>
    </lineage>
</organism>
<feature type="domain" description="NAC" evidence="7">
    <location>
        <begin position="7"/>
        <end position="226"/>
    </location>
</feature>
<sequence>MAFGSILPPGFRFHPTDEELVSFYLHRKVLGKHIESNVIAEIDLYKHDPWELPRLSCLPSKDMEWYFFNPPDKKYPRGSRTNRATHSGYWKATGRDRRVFSESKLVGLKKTLVFYKGRAPNGERTDWVMHEYHLLNPSQVGNTENESNIPNSSSSSSLLVLQENPNLSTGTPIGMNSTNQQQQLVAVPAASGSGGGSKVISSNNMLDIDYNSSCRDSLVLCRVVKKSGPGPRSRTQAVADYHPSSAAGIGAGAHVRVFHMQHEDQQQKQHHIQHQYHHLQPAGGSMEWENSPFHDDQEEACEEEDEDSLLNLADGFNDMPVRTDLSLRSECPIKEGAWPDYEGN</sequence>
<dbReference type="FunFam" id="2.170.150.80:FF:000002">
    <property type="entry name" value="Nac domain-containing protein 86"/>
    <property type="match status" value="1"/>
</dbReference>
<dbReference type="PANTHER" id="PTHR31744">
    <property type="entry name" value="PROTEIN CUP-SHAPED COTYLEDON 2-RELATED"/>
    <property type="match status" value="1"/>
</dbReference>
<keyword evidence="2" id="KW-0805">Transcription regulation</keyword>
<gene>
    <name evidence="8" type="ORF">GOP47_0014201</name>
</gene>
<keyword evidence="3" id="KW-0238">DNA-binding</keyword>
<evidence type="ECO:0000256" key="6">
    <source>
        <dbReference type="SAM" id="MobiDB-lite"/>
    </source>
</evidence>
<keyword evidence="5" id="KW-0539">Nucleus</keyword>
<keyword evidence="9" id="KW-1185">Reference proteome</keyword>
<dbReference type="Proteomes" id="UP000886520">
    <property type="component" value="Chromosome 13"/>
</dbReference>
<dbReference type="PROSITE" id="PS51005">
    <property type="entry name" value="NAC"/>
    <property type="match status" value="1"/>
</dbReference>
<dbReference type="SUPFAM" id="SSF101941">
    <property type="entry name" value="NAC domain"/>
    <property type="match status" value="1"/>
</dbReference>
<comment type="subcellular location">
    <subcellularLocation>
        <location evidence="1">Nucleus</location>
    </subcellularLocation>
</comment>
<dbReference type="EMBL" id="JABFUD020000013">
    <property type="protein sequence ID" value="KAI5071950.1"/>
    <property type="molecule type" value="Genomic_DNA"/>
</dbReference>
<dbReference type="GO" id="GO:0003677">
    <property type="term" value="F:DNA binding"/>
    <property type="evidence" value="ECO:0007669"/>
    <property type="project" value="UniProtKB-KW"/>
</dbReference>
<evidence type="ECO:0000259" key="7">
    <source>
        <dbReference type="PROSITE" id="PS51005"/>
    </source>
</evidence>